<reference evidence="2" key="1">
    <citation type="submission" date="2021-04" db="EMBL/GenBank/DDBJ databases">
        <title>Microbacterium tenobrionis sp. nov. and Microbacterium allomyrinae sp. nov., isolated from larvae of Tenobrio molitor and Allomyrina dichotoma, respectively.</title>
        <authorList>
            <person name="Lee S.D."/>
        </authorList>
    </citation>
    <scope>NUCLEOTIDE SEQUENCE</scope>
    <source>
        <strain evidence="2">BWT-G7</strain>
    </source>
</reference>
<gene>
    <name evidence="2" type="ORF">KEC57_01700</name>
</gene>
<evidence type="ECO:0000256" key="1">
    <source>
        <dbReference type="SAM" id="Phobius"/>
    </source>
</evidence>
<dbReference type="EMBL" id="JAGTTN010000001">
    <property type="protein sequence ID" value="MCC2030893.1"/>
    <property type="molecule type" value="Genomic_DNA"/>
</dbReference>
<keyword evidence="1" id="KW-1133">Transmembrane helix</keyword>
<accession>A0A9X1LSN1</accession>
<keyword evidence="1" id="KW-0812">Transmembrane</keyword>
<sequence>MPPYVTDWISSIASLVGGLAGVGALIVSFLSYRKSNQALASEKDTLDSVSATLDAVEALGALDSETRAERQGVAVDGAGITEKPHADTAGKEGFEAALEDAQEKLATARSRIFRVTCPYCGTKLGPFSRISSGLLKCGNCGRPFNVRV</sequence>
<comment type="caution">
    <text evidence="2">The sequence shown here is derived from an EMBL/GenBank/DDBJ whole genome shotgun (WGS) entry which is preliminary data.</text>
</comment>
<keyword evidence="3" id="KW-1185">Reference proteome</keyword>
<dbReference type="Proteomes" id="UP001139354">
    <property type="component" value="Unassembled WGS sequence"/>
</dbReference>
<keyword evidence="1" id="KW-0472">Membrane</keyword>
<dbReference type="RefSeq" id="WP_229382782.1">
    <property type="nucleotide sequence ID" value="NZ_JAGTTN010000001.1"/>
</dbReference>
<protein>
    <submittedName>
        <fullName evidence="2">Uncharacterized protein</fullName>
    </submittedName>
</protein>
<evidence type="ECO:0000313" key="3">
    <source>
        <dbReference type="Proteomes" id="UP001139354"/>
    </source>
</evidence>
<organism evidence="2 3">
    <name type="scientific">Microbacterium allomyrinae</name>
    <dbReference type="NCBI Taxonomy" id="2830666"/>
    <lineage>
        <taxon>Bacteria</taxon>
        <taxon>Bacillati</taxon>
        <taxon>Actinomycetota</taxon>
        <taxon>Actinomycetes</taxon>
        <taxon>Micrococcales</taxon>
        <taxon>Microbacteriaceae</taxon>
        <taxon>Microbacterium</taxon>
    </lineage>
</organism>
<proteinExistence type="predicted"/>
<feature type="transmembrane region" description="Helical" evidence="1">
    <location>
        <begin position="12"/>
        <end position="32"/>
    </location>
</feature>
<name>A0A9X1LSN1_9MICO</name>
<evidence type="ECO:0000313" key="2">
    <source>
        <dbReference type="EMBL" id="MCC2030893.1"/>
    </source>
</evidence>
<dbReference type="AlphaFoldDB" id="A0A9X1LSN1"/>